<dbReference type="Pfam" id="PF01288">
    <property type="entry name" value="HPPK"/>
    <property type="match status" value="1"/>
</dbReference>
<dbReference type="Gene3D" id="3.30.70.560">
    <property type="entry name" value="7,8-Dihydro-6-hydroxymethylpterin-pyrophosphokinase HPPK"/>
    <property type="match status" value="1"/>
</dbReference>
<reference evidence="15" key="1">
    <citation type="submission" date="2011-02" db="EMBL/GenBank/DDBJ databases">
        <title>The complete genome of Planctomyces brasiliensis DSM 5305.</title>
        <authorList>
            <person name="Lucas S."/>
            <person name="Copeland A."/>
            <person name="Lapidus A."/>
            <person name="Bruce D."/>
            <person name="Goodwin L."/>
            <person name="Pitluck S."/>
            <person name="Kyrpides N."/>
            <person name="Mavromatis K."/>
            <person name="Pagani I."/>
            <person name="Ivanova N."/>
            <person name="Ovchinnikova G."/>
            <person name="Lu M."/>
            <person name="Detter J.C."/>
            <person name="Han C."/>
            <person name="Land M."/>
            <person name="Hauser L."/>
            <person name="Markowitz V."/>
            <person name="Cheng J.-F."/>
            <person name="Hugenholtz P."/>
            <person name="Woyke T."/>
            <person name="Wu D."/>
            <person name="Tindall B."/>
            <person name="Pomrenke H.G."/>
            <person name="Brambilla E."/>
            <person name="Klenk H.-P."/>
            <person name="Eisen J.A."/>
        </authorList>
    </citation>
    <scope>NUCLEOTIDE SEQUENCE [LARGE SCALE GENOMIC DNA]</scope>
    <source>
        <strain evidence="15">ATCC 49424 / DSM 5305 / JCM 21570 / NBRC 103401 / IFAM 1448</strain>
    </source>
</reference>
<keyword evidence="6" id="KW-0547">Nucleotide-binding</keyword>
<proteinExistence type="inferred from homology"/>
<evidence type="ECO:0000256" key="6">
    <source>
        <dbReference type="ARBA" id="ARBA00022741"/>
    </source>
</evidence>
<dbReference type="GO" id="GO:0016301">
    <property type="term" value="F:kinase activity"/>
    <property type="evidence" value="ECO:0007669"/>
    <property type="project" value="UniProtKB-KW"/>
</dbReference>
<comment type="function">
    <text evidence="10">Catalyzes the transfer of pyrophosphate from adenosine triphosphate (ATP) to 6-hydroxymethyl-7,8-dihydropterin, an enzymatic step in folate biosynthesis pathway.</text>
</comment>
<evidence type="ECO:0000259" key="13">
    <source>
        <dbReference type="PROSITE" id="PS00794"/>
    </source>
</evidence>
<dbReference type="GO" id="GO:0005524">
    <property type="term" value="F:ATP binding"/>
    <property type="evidence" value="ECO:0007669"/>
    <property type="project" value="UniProtKB-KW"/>
</dbReference>
<evidence type="ECO:0000256" key="11">
    <source>
        <dbReference type="ARBA" id="ARBA00029766"/>
    </source>
</evidence>
<keyword evidence="5 14" id="KW-0808">Transferase</keyword>
<evidence type="ECO:0000256" key="1">
    <source>
        <dbReference type="ARBA" id="ARBA00005051"/>
    </source>
</evidence>
<keyword evidence="15" id="KW-1185">Reference proteome</keyword>
<dbReference type="HOGENOM" id="CLU_1132942_0_0_0"/>
<dbReference type="EMBL" id="CP002546">
    <property type="protein sequence ID" value="ADY58403.1"/>
    <property type="molecule type" value="Genomic_DNA"/>
</dbReference>
<evidence type="ECO:0000256" key="2">
    <source>
        <dbReference type="ARBA" id="ARBA00005810"/>
    </source>
</evidence>
<evidence type="ECO:0000256" key="8">
    <source>
        <dbReference type="ARBA" id="ARBA00022840"/>
    </source>
</evidence>
<dbReference type="GO" id="GO:0003848">
    <property type="term" value="F:2-amino-4-hydroxy-6-hydroxymethyldihydropteridine diphosphokinase activity"/>
    <property type="evidence" value="ECO:0007669"/>
    <property type="project" value="UniProtKB-EC"/>
</dbReference>
<comment type="similarity">
    <text evidence="2">Belongs to the HPPK family.</text>
</comment>
<dbReference type="Proteomes" id="UP000006860">
    <property type="component" value="Chromosome"/>
</dbReference>
<dbReference type="UniPathway" id="UPA00077">
    <property type="reaction ID" value="UER00155"/>
</dbReference>
<dbReference type="AlphaFoldDB" id="F0SGW8"/>
<evidence type="ECO:0000256" key="4">
    <source>
        <dbReference type="ARBA" id="ARBA00016218"/>
    </source>
</evidence>
<evidence type="ECO:0000313" key="14">
    <source>
        <dbReference type="EMBL" id="ADY58403.1"/>
    </source>
</evidence>
<keyword evidence="8" id="KW-0067">ATP-binding</keyword>
<keyword evidence="7" id="KW-0418">Kinase</keyword>
<dbReference type="PROSITE" id="PS00794">
    <property type="entry name" value="HPPK"/>
    <property type="match status" value="1"/>
</dbReference>
<evidence type="ECO:0000256" key="10">
    <source>
        <dbReference type="ARBA" id="ARBA00029409"/>
    </source>
</evidence>
<dbReference type="PANTHER" id="PTHR43071">
    <property type="entry name" value="2-AMINO-4-HYDROXY-6-HYDROXYMETHYLDIHYDROPTERIDINE PYROPHOSPHOKINASE"/>
    <property type="match status" value="1"/>
</dbReference>
<evidence type="ECO:0000256" key="9">
    <source>
        <dbReference type="ARBA" id="ARBA00022909"/>
    </source>
</evidence>
<gene>
    <name evidence="14" type="ordered locus">Plabr_0779</name>
</gene>
<evidence type="ECO:0000256" key="7">
    <source>
        <dbReference type="ARBA" id="ARBA00022777"/>
    </source>
</evidence>
<keyword evidence="9" id="KW-0289">Folate biosynthesis</keyword>
<sequence>MQAYLAIGGNQGDVQATMRSAVEQLSQVDDISAVELSPIYSTAPVGVDAQFAFHNAAIVCETDLPPLDLLDVMQRIEHSAGRERTVRWGPRTLDIDLIGYGPEVMSHPRLTLPHPAAWYRRFVLDPLCDVAADWMHPERQATVRELRDRLRAQPLMFAFGDDELSSQFAEGLAAAFSAETLLVQRAGETNSMQPTWLLIDRQTHPERWETAANISRLPVDFRPELELQDLVDVVNSAVDEPIRHE</sequence>
<dbReference type="OrthoDB" id="9808041at2"/>
<dbReference type="eggNOG" id="COG0801">
    <property type="taxonomic scope" value="Bacteria"/>
</dbReference>
<organism evidence="14 15">
    <name type="scientific">Rubinisphaera brasiliensis (strain ATCC 49424 / DSM 5305 / JCM 21570 / IAM 15109 / NBRC 103401 / IFAM 1448)</name>
    <name type="common">Planctomyces brasiliensis</name>
    <dbReference type="NCBI Taxonomy" id="756272"/>
    <lineage>
        <taxon>Bacteria</taxon>
        <taxon>Pseudomonadati</taxon>
        <taxon>Planctomycetota</taxon>
        <taxon>Planctomycetia</taxon>
        <taxon>Planctomycetales</taxon>
        <taxon>Planctomycetaceae</taxon>
        <taxon>Rubinisphaera</taxon>
    </lineage>
</organism>
<name>F0SGW8_RUBBR</name>
<evidence type="ECO:0000256" key="12">
    <source>
        <dbReference type="ARBA" id="ARBA00033413"/>
    </source>
</evidence>
<dbReference type="NCBIfam" id="TIGR01498">
    <property type="entry name" value="folK"/>
    <property type="match status" value="1"/>
</dbReference>
<dbReference type="EC" id="2.7.6.3" evidence="3"/>
<dbReference type="PANTHER" id="PTHR43071:SF1">
    <property type="entry name" value="2-AMINO-4-HYDROXY-6-HYDROXYMETHYLDIHYDROPTERIDINE PYROPHOSPHOKINASE"/>
    <property type="match status" value="1"/>
</dbReference>
<dbReference type="GO" id="GO:0046656">
    <property type="term" value="P:folic acid biosynthetic process"/>
    <property type="evidence" value="ECO:0007669"/>
    <property type="project" value="UniProtKB-KW"/>
</dbReference>
<comment type="pathway">
    <text evidence="1">Cofactor biosynthesis; tetrahydrofolate biosynthesis; 2-amino-4-hydroxy-6-hydroxymethyl-7,8-dihydropteridine diphosphate from 7,8-dihydroneopterin triphosphate: step 4/4.</text>
</comment>
<accession>F0SGW8</accession>
<evidence type="ECO:0000256" key="5">
    <source>
        <dbReference type="ARBA" id="ARBA00022679"/>
    </source>
</evidence>
<dbReference type="STRING" id="756272.Plabr_0779"/>
<protein>
    <recommendedName>
        <fullName evidence="4">2-amino-4-hydroxy-6-hydroxymethyldihydropteridine pyrophosphokinase</fullName>
        <ecNumber evidence="3">2.7.6.3</ecNumber>
    </recommendedName>
    <alternativeName>
        <fullName evidence="11">6-hydroxymethyl-7,8-dihydropterin pyrophosphokinase</fullName>
    </alternativeName>
    <alternativeName>
        <fullName evidence="12">7,8-dihydro-6-hydroxymethylpterin-pyrophosphokinase</fullName>
    </alternativeName>
</protein>
<dbReference type="KEGG" id="pbs:Plabr_0779"/>
<feature type="domain" description="7,8-dihydro-6-hydroxymethylpterin-pyrophosphokinase" evidence="13">
    <location>
        <begin position="87"/>
        <end position="98"/>
    </location>
</feature>
<evidence type="ECO:0000313" key="15">
    <source>
        <dbReference type="Proteomes" id="UP000006860"/>
    </source>
</evidence>
<dbReference type="InterPro" id="IPR035907">
    <property type="entry name" value="Hppk_sf"/>
</dbReference>
<dbReference type="CDD" id="cd00483">
    <property type="entry name" value="HPPK"/>
    <property type="match status" value="1"/>
</dbReference>
<dbReference type="SUPFAM" id="SSF55083">
    <property type="entry name" value="6-hydroxymethyl-7,8-dihydropterin pyrophosphokinase, HPPK"/>
    <property type="match status" value="1"/>
</dbReference>
<evidence type="ECO:0000256" key="3">
    <source>
        <dbReference type="ARBA" id="ARBA00013253"/>
    </source>
</evidence>
<dbReference type="GO" id="GO:0046654">
    <property type="term" value="P:tetrahydrofolate biosynthetic process"/>
    <property type="evidence" value="ECO:0007669"/>
    <property type="project" value="UniProtKB-UniPathway"/>
</dbReference>
<dbReference type="RefSeq" id="WP_013627143.1">
    <property type="nucleotide sequence ID" value="NC_015174.1"/>
</dbReference>
<dbReference type="InterPro" id="IPR000550">
    <property type="entry name" value="Hppk"/>
</dbReference>